<protein>
    <submittedName>
        <fullName evidence="2">Uncharacterized protein</fullName>
    </submittedName>
</protein>
<feature type="region of interest" description="Disordered" evidence="1">
    <location>
        <begin position="84"/>
        <end position="111"/>
    </location>
</feature>
<comment type="caution">
    <text evidence="2">The sequence shown here is derived from an EMBL/GenBank/DDBJ whole genome shotgun (WGS) entry which is preliminary data.</text>
</comment>
<feature type="compositionally biased region" description="Basic and acidic residues" evidence="1">
    <location>
        <begin position="84"/>
        <end position="94"/>
    </location>
</feature>
<dbReference type="AlphaFoldDB" id="A0AAI9YBA8"/>
<dbReference type="EMBL" id="MPDP01000021">
    <property type="protein sequence ID" value="KAK1494302.1"/>
    <property type="molecule type" value="Genomic_DNA"/>
</dbReference>
<proteinExistence type="predicted"/>
<name>A0AAI9YBA8_9PEZI</name>
<dbReference type="Proteomes" id="UP001239213">
    <property type="component" value="Unassembled WGS sequence"/>
</dbReference>
<organism evidence="2 3">
    <name type="scientific">Colletotrichum cuscutae</name>
    <dbReference type="NCBI Taxonomy" id="1209917"/>
    <lineage>
        <taxon>Eukaryota</taxon>
        <taxon>Fungi</taxon>
        <taxon>Dikarya</taxon>
        <taxon>Ascomycota</taxon>
        <taxon>Pezizomycotina</taxon>
        <taxon>Sordariomycetes</taxon>
        <taxon>Hypocreomycetidae</taxon>
        <taxon>Glomerellales</taxon>
        <taxon>Glomerellaceae</taxon>
        <taxon>Colletotrichum</taxon>
        <taxon>Colletotrichum acutatum species complex</taxon>
    </lineage>
</organism>
<evidence type="ECO:0000313" key="3">
    <source>
        <dbReference type="Proteomes" id="UP001239213"/>
    </source>
</evidence>
<gene>
    <name evidence="2" type="ORF">CCUS01_13717</name>
</gene>
<keyword evidence="3" id="KW-1185">Reference proteome</keyword>
<evidence type="ECO:0000313" key="2">
    <source>
        <dbReference type="EMBL" id="KAK1494302.1"/>
    </source>
</evidence>
<reference evidence="2" key="1">
    <citation type="submission" date="2016-11" db="EMBL/GenBank/DDBJ databases">
        <title>The genome sequence of Colletotrichum cuscutae.</title>
        <authorList>
            <person name="Baroncelli R."/>
        </authorList>
    </citation>
    <scope>NUCLEOTIDE SEQUENCE</scope>
    <source>
        <strain evidence="2">IMI 304802</strain>
    </source>
</reference>
<accession>A0AAI9YBA8</accession>
<evidence type="ECO:0000256" key="1">
    <source>
        <dbReference type="SAM" id="MobiDB-lite"/>
    </source>
</evidence>
<sequence>MLFLIGWLTLLRNNILRISLKRDFLNGAIPSFVHVASFHSLFLWLNAQFLSESVFYTRAKMPLPPPIRQLRPLRPLIPAQDTAARHENVEELSRKRPRSAQVEGKARSNSKQYTRERLTYGSLYTEENARCNFISLGIQVKARLYLSRLLNLLITTYCRLYIPMALIHTGKMPSRLNLLSVRYNPDATIDIQSSILSRTFPRYQFVERQRRRQG</sequence>